<dbReference type="GO" id="GO:0034480">
    <property type="term" value="F:phosphatidylcholine phospholipase C activity"/>
    <property type="evidence" value="ECO:0007669"/>
    <property type="project" value="UniProtKB-EC"/>
</dbReference>
<dbReference type="EMBL" id="LZYH01000315">
    <property type="protein sequence ID" value="OFC61904.1"/>
    <property type="molecule type" value="Genomic_DNA"/>
</dbReference>
<proteinExistence type="inferred from homology"/>
<dbReference type="EC" id="3.1.4.3" evidence="2"/>
<evidence type="ECO:0000256" key="2">
    <source>
        <dbReference type="ARBA" id="ARBA00012018"/>
    </source>
</evidence>
<dbReference type="Gene3D" id="3.40.720.10">
    <property type="entry name" value="Alkaline Phosphatase, subunit A"/>
    <property type="match status" value="2"/>
</dbReference>
<name>A0A1E7YZL5_9PROT</name>
<dbReference type="InterPro" id="IPR019546">
    <property type="entry name" value="TAT_signal_bac_arc"/>
</dbReference>
<dbReference type="NCBIfam" id="TIGR01409">
    <property type="entry name" value="TAT_signal_seq"/>
    <property type="match status" value="1"/>
</dbReference>
<keyword evidence="3" id="KW-0378">Hydrolase</keyword>
<sequence length="523" mass="58337">MKQWNRRSFLKAVGVGGSTLMAAPHLVGVAHATGVGLQNQLRHKIDHVVVIFQENRSFDHYFGTFQTKNGQGIINLLDADGKLDERFVGFQKNPAGIPYTILPTPKEIPGFQTAELPNAPFHLAPYIPADDNAHWDPKHRFFRMSAQINNGKMDRFVALAMGDHRHLSRAELDHYVTQRIEFDLAHPSGPVLGHYTGADIPFYHQLAHRYTLFDHFFQAMTGGSTGNALYLAAARSCVNPKAPVDARSPYDPKATGLNHSFFDLPYDHNGILINDLSPTQGPTGANQPHALKLSPPPEYQTYPNIGDRLSAGHVDWAWYNENWNLVKAWALKTAFGPGDGSAVIDTGRLYEAHHNPFQYYARWPEYVKQGHIRDSDDFLQDAANGKLPGVSFLKATAAHTEHPADCAPVFGMDWVETLVRAVAEGPAWERTAIFITYDEGGGFWDSVPPPQVDEYGFGTRIPAILVSPWVRAGLVDHHVTSTASILKFIETRFGIDPLNYRDRGAYDMMGAFDWDQRPAKFDV</sequence>
<accession>A0A1E7YZL5</accession>
<dbReference type="Pfam" id="PF04185">
    <property type="entry name" value="Phosphoesterase"/>
    <property type="match status" value="1"/>
</dbReference>
<dbReference type="CDD" id="cd16013">
    <property type="entry name" value="AcpA"/>
    <property type="match status" value="1"/>
</dbReference>
<dbReference type="SUPFAM" id="SSF53649">
    <property type="entry name" value="Alkaline phosphatase-like"/>
    <property type="match status" value="1"/>
</dbReference>
<dbReference type="PROSITE" id="PS51318">
    <property type="entry name" value="TAT"/>
    <property type="match status" value="1"/>
</dbReference>
<evidence type="ECO:0000313" key="4">
    <source>
        <dbReference type="EMBL" id="OFC61904.1"/>
    </source>
</evidence>
<organism evidence="4 5">
    <name type="scientific">Acidithiobacillus caldus</name>
    <dbReference type="NCBI Taxonomy" id="33059"/>
    <lineage>
        <taxon>Bacteria</taxon>
        <taxon>Pseudomonadati</taxon>
        <taxon>Pseudomonadota</taxon>
        <taxon>Acidithiobacillia</taxon>
        <taxon>Acidithiobacillales</taxon>
        <taxon>Acidithiobacillaceae</taxon>
        <taxon>Acidithiobacillus</taxon>
    </lineage>
</organism>
<evidence type="ECO:0000256" key="3">
    <source>
        <dbReference type="ARBA" id="ARBA00022801"/>
    </source>
</evidence>
<gene>
    <name evidence="4" type="ORF">BAE30_03535</name>
</gene>
<evidence type="ECO:0000256" key="1">
    <source>
        <dbReference type="ARBA" id="ARBA00009717"/>
    </source>
</evidence>
<dbReference type="AlphaFoldDB" id="A0A1E7YZL5"/>
<dbReference type="PANTHER" id="PTHR31956">
    <property type="entry name" value="NON-SPECIFIC PHOSPHOLIPASE C4-RELATED"/>
    <property type="match status" value="1"/>
</dbReference>
<reference evidence="4 5" key="1">
    <citation type="submission" date="2016-06" db="EMBL/GenBank/DDBJ databases">
        <title>Gene turnover analysis identifies the evolutionary adaptation of the extremophile Acidithiobacillus caldus.</title>
        <authorList>
            <person name="Zhang X."/>
        </authorList>
    </citation>
    <scope>NUCLEOTIDE SEQUENCE [LARGE SCALE GENOMIC DNA]</scope>
    <source>
        <strain evidence="4 5">S1</strain>
    </source>
</reference>
<comment type="caution">
    <text evidence="4">The sequence shown here is derived from an EMBL/GenBank/DDBJ whole genome shotgun (WGS) entry which is preliminary data.</text>
</comment>
<comment type="similarity">
    <text evidence="1">Belongs to the bacterial phospholipase C family.</text>
</comment>
<evidence type="ECO:0000313" key="5">
    <source>
        <dbReference type="Proteomes" id="UP000175707"/>
    </source>
</evidence>
<dbReference type="InterPro" id="IPR017850">
    <property type="entry name" value="Alkaline_phosphatase_core_sf"/>
</dbReference>
<protein>
    <recommendedName>
        <fullName evidence="2">phospholipase C</fullName>
        <ecNumber evidence="2">3.1.4.3</ecNumber>
    </recommendedName>
</protein>
<dbReference type="Proteomes" id="UP000175707">
    <property type="component" value="Unassembled WGS sequence"/>
</dbReference>
<dbReference type="PANTHER" id="PTHR31956:SF1">
    <property type="entry name" value="NON-SPECIFIC PHOSPHOLIPASE C1"/>
    <property type="match status" value="1"/>
</dbReference>
<dbReference type="InterPro" id="IPR006311">
    <property type="entry name" value="TAT_signal"/>
</dbReference>
<dbReference type="InterPro" id="IPR007312">
    <property type="entry name" value="Phosphoesterase"/>
</dbReference>